<dbReference type="EMBL" id="NFLJ01000019">
    <property type="protein sequence ID" value="OUQ34210.1"/>
    <property type="molecule type" value="Genomic_DNA"/>
</dbReference>
<evidence type="ECO:0000313" key="1">
    <source>
        <dbReference type="EMBL" id="OUQ34210.1"/>
    </source>
</evidence>
<dbReference type="Proteomes" id="UP000195305">
    <property type="component" value="Unassembled WGS sequence"/>
</dbReference>
<comment type="caution">
    <text evidence="1">The sequence shown here is derived from an EMBL/GenBank/DDBJ whole genome shotgun (WGS) entry which is preliminary data.</text>
</comment>
<evidence type="ECO:0000313" key="2">
    <source>
        <dbReference type="Proteomes" id="UP000195305"/>
    </source>
</evidence>
<protein>
    <submittedName>
        <fullName evidence="1">Uncharacterized protein</fullName>
    </submittedName>
</protein>
<reference evidence="1 2" key="1">
    <citation type="journal article" date="2018" name="BMC Genomics">
        <title>Whole genome sequencing and function prediction of 133 gut anaerobes isolated from chicken caecum in pure cultures.</title>
        <authorList>
            <person name="Medvecky M."/>
            <person name="Cejkova D."/>
            <person name="Polansky O."/>
            <person name="Karasova D."/>
            <person name="Kubasova T."/>
            <person name="Cizek A."/>
            <person name="Rychlik I."/>
        </authorList>
    </citation>
    <scope>NUCLEOTIDE SEQUENCE [LARGE SCALE GENOMIC DNA]</scope>
    <source>
        <strain evidence="1 2">An13</strain>
    </source>
</reference>
<dbReference type="RefSeq" id="WP_087358173.1">
    <property type="nucleotide sequence ID" value="NZ_NFLJ01000019.1"/>
</dbReference>
<organism evidence="1 2">
    <name type="scientific">Massilimicrobiota timonensis</name>
    <dbReference type="NCBI Taxonomy" id="1776392"/>
    <lineage>
        <taxon>Bacteria</taxon>
        <taxon>Bacillati</taxon>
        <taxon>Bacillota</taxon>
        <taxon>Erysipelotrichia</taxon>
        <taxon>Erysipelotrichales</taxon>
        <taxon>Erysipelotrichaceae</taxon>
        <taxon>Massilimicrobiota</taxon>
    </lineage>
</organism>
<accession>A0A1Y4SXU5</accession>
<keyword evidence="2" id="KW-1185">Reference proteome</keyword>
<name>A0A1Y4SXU5_9FIRM</name>
<gene>
    <name evidence="1" type="ORF">B5E75_07725</name>
</gene>
<dbReference type="AlphaFoldDB" id="A0A1Y4SXU5"/>
<proteinExistence type="predicted"/>
<sequence length="121" mass="14066">MKIKKLLSLFFVFLSIFCFIMKPKDVYAADIQQRVYSTDMVVPTYGTISMAFIYDYNADTKKKTFVKWTTYKVKPVNGSTCWYISRDVKQNGNGLIMTVTAQGYNYNTRVTSPVYKFVRNV</sequence>